<keyword evidence="1" id="KW-0489">Methyltransferase</keyword>
<keyword evidence="2" id="KW-0808">Transferase</keyword>
<evidence type="ECO:0000313" key="4">
    <source>
        <dbReference type="EMBL" id="KKL23965.1"/>
    </source>
</evidence>
<dbReference type="GO" id="GO:0032259">
    <property type="term" value="P:methylation"/>
    <property type="evidence" value="ECO:0007669"/>
    <property type="project" value="UniProtKB-KW"/>
</dbReference>
<dbReference type="EMBL" id="LAZR01036770">
    <property type="protein sequence ID" value="KKL23965.1"/>
    <property type="molecule type" value="Genomic_DNA"/>
</dbReference>
<dbReference type="InterPro" id="IPR023576">
    <property type="entry name" value="UbiE/COQ5_MeTrFase_CS"/>
</dbReference>
<dbReference type="InterPro" id="IPR029063">
    <property type="entry name" value="SAM-dependent_MTases_sf"/>
</dbReference>
<evidence type="ECO:0000256" key="2">
    <source>
        <dbReference type="ARBA" id="ARBA00022679"/>
    </source>
</evidence>
<accession>A0A0F9BQ07</accession>
<dbReference type="CDD" id="cd02440">
    <property type="entry name" value="AdoMet_MTases"/>
    <property type="match status" value="1"/>
</dbReference>
<dbReference type="PROSITE" id="PS01184">
    <property type="entry name" value="UBIE_2"/>
    <property type="match status" value="1"/>
</dbReference>
<evidence type="ECO:0000256" key="1">
    <source>
        <dbReference type="ARBA" id="ARBA00022603"/>
    </source>
</evidence>
<dbReference type="GO" id="GO:0008168">
    <property type="term" value="F:methyltransferase activity"/>
    <property type="evidence" value="ECO:0007669"/>
    <property type="project" value="UniProtKB-KW"/>
</dbReference>
<proteinExistence type="predicted"/>
<protein>
    <recommendedName>
        <fullName evidence="5">Methyltransferase type 11 domain-containing protein</fullName>
    </recommendedName>
</protein>
<reference evidence="4" key="1">
    <citation type="journal article" date="2015" name="Nature">
        <title>Complex archaea that bridge the gap between prokaryotes and eukaryotes.</title>
        <authorList>
            <person name="Spang A."/>
            <person name="Saw J.H."/>
            <person name="Jorgensen S.L."/>
            <person name="Zaremba-Niedzwiedzka K."/>
            <person name="Martijn J."/>
            <person name="Lind A.E."/>
            <person name="van Eijk R."/>
            <person name="Schleper C."/>
            <person name="Guy L."/>
            <person name="Ettema T.J."/>
        </authorList>
    </citation>
    <scope>NUCLEOTIDE SEQUENCE</scope>
</reference>
<dbReference type="InterPro" id="IPR002052">
    <property type="entry name" value="DNA_methylase_N6_adenine_CS"/>
</dbReference>
<dbReference type="Pfam" id="PF01209">
    <property type="entry name" value="Ubie_methyltran"/>
    <property type="match status" value="1"/>
</dbReference>
<feature type="non-terminal residue" evidence="4">
    <location>
        <position position="1"/>
    </location>
</feature>
<evidence type="ECO:0000256" key="3">
    <source>
        <dbReference type="ARBA" id="ARBA00022691"/>
    </source>
</evidence>
<name>A0A0F9BQ07_9ZZZZ</name>
<dbReference type="SUPFAM" id="SSF53335">
    <property type="entry name" value="S-adenosyl-L-methionine-dependent methyltransferases"/>
    <property type="match status" value="1"/>
</dbReference>
<dbReference type="PROSITE" id="PS00092">
    <property type="entry name" value="N6_MTASE"/>
    <property type="match status" value="1"/>
</dbReference>
<dbReference type="Gene3D" id="3.40.50.150">
    <property type="entry name" value="Vaccinia Virus protein VP39"/>
    <property type="match status" value="1"/>
</dbReference>
<organism evidence="4">
    <name type="scientific">marine sediment metagenome</name>
    <dbReference type="NCBI Taxonomy" id="412755"/>
    <lineage>
        <taxon>unclassified sequences</taxon>
        <taxon>metagenomes</taxon>
        <taxon>ecological metagenomes</taxon>
    </lineage>
</organism>
<evidence type="ECO:0008006" key="5">
    <source>
        <dbReference type="Google" id="ProtNLM"/>
    </source>
</evidence>
<gene>
    <name evidence="4" type="ORF">LCGC14_2420110</name>
</gene>
<dbReference type="AlphaFoldDB" id="A0A0F9BQ07"/>
<dbReference type="GO" id="GO:0003676">
    <property type="term" value="F:nucleic acid binding"/>
    <property type="evidence" value="ECO:0007669"/>
    <property type="project" value="InterPro"/>
</dbReference>
<keyword evidence="3" id="KW-0949">S-adenosyl-L-methionine</keyword>
<sequence>QIGETTGELPIDVSLLTGDFREVLALPKNSVDFIFTDPPYDEESIPLYGDLAKLGARVLKPGGRFVNLETSQPDSGLIKFLFHLYVRIFVKIAGRLISGSKIAYNYLAHTIPRFYTAEKLSDILLKAGFNEVNIYTMFMGISAVHRAVK</sequence>
<comment type="caution">
    <text evidence="4">The sequence shown here is derived from an EMBL/GenBank/DDBJ whole genome shotgun (WGS) entry which is preliminary data.</text>
</comment>